<evidence type="ECO:0000259" key="2">
    <source>
        <dbReference type="Pfam" id="PF17820"/>
    </source>
</evidence>
<evidence type="ECO:0000313" key="4">
    <source>
        <dbReference type="Proteomes" id="UP000326837"/>
    </source>
</evidence>
<reference evidence="4" key="1">
    <citation type="submission" date="2019-10" db="EMBL/GenBank/DDBJ databases">
        <title>Lacipirellula parvula gen. nov., sp. nov., representing a lineage of planctomycetes widespread in freshwater anoxic habitats, and description of the family Lacipirellulaceae.</title>
        <authorList>
            <person name="Dedysh S.N."/>
            <person name="Kulichevskaya I.S."/>
            <person name="Beletsky A.V."/>
            <person name="Rakitin A.L."/>
            <person name="Mardanov A.V."/>
            <person name="Ivanova A.A."/>
            <person name="Saltykova V.X."/>
            <person name="Rijpstra W.I.C."/>
            <person name="Sinninghe Damste J.S."/>
            <person name="Ravin N.V."/>
        </authorList>
    </citation>
    <scope>NUCLEOTIDE SEQUENCE [LARGE SCALE GENOMIC DNA]</scope>
    <source>
        <strain evidence="4">PX69</strain>
    </source>
</reference>
<dbReference type="InterPro" id="IPR036034">
    <property type="entry name" value="PDZ_sf"/>
</dbReference>
<dbReference type="AlphaFoldDB" id="A0A5K7XJT9"/>
<dbReference type="Gene3D" id="2.30.42.10">
    <property type="match status" value="1"/>
</dbReference>
<dbReference type="Gene3D" id="2.40.70.10">
    <property type="entry name" value="Acid Proteases"/>
    <property type="match status" value="1"/>
</dbReference>
<feature type="domain" description="PDZ" evidence="2">
    <location>
        <begin position="329"/>
        <end position="376"/>
    </location>
</feature>
<dbReference type="RefSeq" id="WP_152098997.1">
    <property type="nucleotide sequence ID" value="NZ_AP021861.1"/>
</dbReference>
<dbReference type="EMBL" id="AP021861">
    <property type="protein sequence ID" value="BBO33159.1"/>
    <property type="molecule type" value="Genomic_DNA"/>
</dbReference>
<accession>A0A5K7XJT9</accession>
<proteinExistence type="predicted"/>
<keyword evidence="1" id="KW-0732">Signal</keyword>
<dbReference type="SUPFAM" id="SSF50156">
    <property type="entry name" value="PDZ domain-like"/>
    <property type="match status" value="1"/>
</dbReference>
<dbReference type="Pfam" id="PF17820">
    <property type="entry name" value="PDZ_6"/>
    <property type="match status" value="1"/>
</dbReference>
<dbReference type="Pfam" id="PF13650">
    <property type="entry name" value="Asp_protease_2"/>
    <property type="match status" value="1"/>
</dbReference>
<dbReference type="KEGG" id="lpav:PLANPX_2771"/>
<gene>
    <name evidence="3" type="ORF">PLANPX_2771</name>
</gene>
<dbReference type="InterPro" id="IPR021109">
    <property type="entry name" value="Peptidase_aspartic_dom_sf"/>
</dbReference>
<dbReference type="Proteomes" id="UP000326837">
    <property type="component" value="Chromosome"/>
</dbReference>
<evidence type="ECO:0000256" key="1">
    <source>
        <dbReference type="SAM" id="SignalP"/>
    </source>
</evidence>
<name>A0A5K7XJT9_9BACT</name>
<feature type="signal peptide" evidence="1">
    <location>
        <begin position="1"/>
        <end position="31"/>
    </location>
</feature>
<organism evidence="3 4">
    <name type="scientific">Lacipirellula parvula</name>
    <dbReference type="NCBI Taxonomy" id="2650471"/>
    <lineage>
        <taxon>Bacteria</taxon>
        <taxon>Pseudomonadati</taxon>
        <taxon>Planctomycetota</taxon>
        <taxon>Planctomycetia</taxon>
        <taxon>Pirellulales</taxon>
        <taxon>Lacipirellulaceae</taxon>
        <taxon>Lacipirellula</taxon>
    </lineage>
</organism>
<feature type="chain" id="PRO_5024869877" description="PDZ domain-containing protein" evidence="1">
    <location>
        <begin position="32"/>
        <end position="406"/>
    </location>
</feature>
<keyword evidence="4" id="KW-1185">Reference proteome</keyword>
<evidence type="ECO:0000313" key="3">
    <source>
        <dbReference type="EMBL" id="BBO33159.1"/>
    </source>
</evidence>
<sequence>MASQFMLNRRVCYALLAITVFPLLDSDPASSACAADDAAVFPISSFEGDPLILPVTIAETEHLFVVDSGATCHLFDAALKSSLGPSRDFQLASQADGSEVRVEIFDAPDAKIGRLSLGVEAPVACADLSAMRERFGRNVQGILGLPFFAAYVIQLDFEKREMRILPGDAEPQEEWGQLIMVAKEKHSNLVGIRAKVAGLDFDEVVVLDSGFNGELSLRSDVYGYLAQEGQISSGWMTEITLVNKAVPGRQGRLECLGVGGFTHNQIVVSEGDKKGCIGLLYLQRYRVTLDLGRGRIFLEPNSRFHEPSAEPSLSGLTGVVMLRKAGKTIITNVFAGKPAAEAGVQVEDELLSVGSVPITTQPVAEIASLVRTEVDDSGNLALLVDREGKTKSFVLKSVRPRTPAGK</sequence>
<dbReference type="InterPro" id="IPR041489">
    <property type="entry name" value="PDZ_6"/>
</dbReference>
<protein>
    <recommendedName>
        <fullName evidence="2">PDZ domain-containing protein</fullName>
    </recommendedName>
</protein>